<dbReference type="AlphaFoldDB" id="A0AAW5QAQ3"/>
<sequence>MDAVTQFLNSIPGFQGSMQTLNRNNLAVLQANGMGDAWWIPGFIAEQQAAGWL</sequence>
<protein>
    <submittedName>
        <fullName evidence="1">Uncharacterized protein</fullName>
    </submittedName>
</protein>
<dbReference type="RefSeq" id="WP_168169065.1">
    <property type="nucleotide sequence ID" value="NZ_JAFFGT010000122.1"/>
</dbReference>
<proteinExistence type="predicted"/>
<evidence type="ECO:0000313" key="2">
    <source>
        <dbReference type="Proteomes" id="UP001206890"/>
    </source>
</evidence>
<dbReference type="EMBL" id="JALXTC010000050">
    <property type="protein sequence ID" value="MCT2118247.1"/>
    <property type="molecule type" value="Genomic_DNA"/>
</dbReference>
<gene>
    <name evidence="1" type="ORF">M3D93_10850</name>
</gene>
<organism evidence="1 2">
    <name type="scientific">Dietzia cinnamea</name>
    <dbReference type="NCBI Taxonomy" id="321318"/>
    <lineage>
        <taxon>Bacteria</taxon>
        <taxon>Bacillati</taxon>
        <taxon>Actinomycetota</taxon>
        <taxon>Actinomycetes</taxon>
        <taxon>Mycobacteriales</taxon>
        <taxon>Dietziaceae</taxon>
        <taxon>Dietzia</taxon>
    </lineage>
</organism>
<reference evidence="1" key="1">
    <citation type="submission" date="2022-04" db="EMBL/GenBank/DDBJ databases">
        <title>Human microbiome associated bacterial genomes.</title>
        <authorList>
            <person name="Sandstrom S."/>
            <person name="Salamzade R."/>
            <person name="Kalan L.R."/>
        </authorList>
    </citation>
    <scope>NUCLEOTIDE SEQUENCE</scope>
    <source>
        <strain evidence="1">P3-SID1762</strain>
    </source>
</reference>
<comment type="caution">
    <text evidence="1">The sequence shown here is derived from an EMBL/GenBank/DDBJ whole genome shotgun (WGS) entry which is preliminary data.</text>
</comment>
<accession>A0AAW5QAQ3</accession>
<evidence type="ECO:0000313" key="1">
    <source>
        <dbReference type="EMBL" id="MCT2118247.1"/>
    </source>
</evidence>
<name>A0AAW5QAQ3_9ACTN</name>
<dbReference type="Proteomes" id="UP001206890">
    <property type="component" value="Unassembled WGS sequence"/>
</dbReference>